<dbReference type="EMBL" id="BLLG01000001">
    <property type="protein sequence ID" value="GFH34035.1"/>
    <property type="molecule type" value="Genomic_DNA"/>
</dbReference>
<sequence>MDDCYGLPGRVHDGAGTVSPYCDEGITTMTAVPEFEFVKTAACRDARVDNCPEVATNVPGTVALRDSKQPDTVVTMTAAEWGTLTDAVKAGEYDLSA</sequence>
<gene>
    <name evidence="2" type="ORF">SCWH03_02400</name>
</gene>
<evidence type="ECO:0000259" key="1">
    <source>
        <dbReference type="Pfam" id="PF04149"/>
    </source>
</evidence>
<reference evidence="2 3" key="1">
    <citation type="submission" date="2020-02" db="EMBL/GenBank/DDBJ databases">
        <title>Whole Genome Shotgun Sequence of Streptomyces sp. strain CWH03.</title>
        <authorList>
            <person name="Dohra H."/>
            <person name="Kodani S."/>
            <person name="Yamamura H."/>
        </authorList>
    </citation>
    <scope>NUCLEOTIDE SEQUENCE [LARGE SCALE GENOMIC DNA]</scope>
    <source>
        <strain evidence="2 3">CWH03</strain>
    </source>
</reference>
<dbReference type="AlphaFoldDB" id="A0A6A0ANJ8"/>
<protein>
    <recommendedName>
        <fullName evidence="1">DUF397 domain-containing protein</fullName>
    </recommendedName>
</protein>
<evidence type="ECO:0000313" key="3">
    <source>
        <dbReference type="Proteomes" id="UP000484988"/>
    </source>
</evidence>
<dbReference type="Proteomes" id="UP000484988">
    <property type="component" value="Unassembled WGS sequence"/>
</dbReference>
<organism evidence="2 3">
    <name type="scientific">Streptomyces pacificus</name>
    <dbReference type="NCBI Taxonomy" id="2705029"/>
    <lineage>
        <taxon>Bacteria</taxon>
        <taxon>Bacillati</taxon>
        <taxon>Actinomycetota</taxon>
        <taxon>Actinomycetes</taxon>
        <taxon>Kitasatosporales</taxon>
        <taxon>Streptomycetaceae</taxon>
        <taxon>Streptomyces</taxon>
    </lineage>
</organism>
<evidence type="ECO:0000313" key="2">
    <source>
        <dbReference type="EMBL" id="GFH34035.1"/>
    </source>
</evidence>
<name>A0A6A0ANJ8_9ACTN</name>
<dbReference type="InterPro" id="IPR007278">
    <property type="entry name" value="DUF397"/>
</dbReference>
<dbReference type="Pfam" id="PF04149">
    <property type="entry name" value="DUF397"/>
    <property type="match status" value="1"/>
</dbReference>
<feature type="domain" description="DUF397" evidence="1">
    <location>
        <begin position="39"/>
        <end position="89"/>
    </location>
</feature>
<proteinExistence type="predicted"/>
<keyword evidence="3" id="KW-1185">Reference proteome</keyword>
<accession>A0A6A0ANJ8</accession>
<comment type="caution">
    <text evidence="2">The sequence shown here is derived from an EMBL/GenBank/DDBJ whole genome shotgun (WGS) entry which is preliminary data.</text>
</comment>